<proteinExistence type="predicted"/>
<feature type="compositionally biased region" description="Low complexity" evidence="1">
    <location>
        <begin position="210"/>
        <end position="222"/>
    </location>
</feature>
<feature type="compositionally biased region" description="Polar residues" evidence="1">
    <location>
        <begin position="253"/>
        <end position="264"/>
    </location>
</feature>
<evidence type="ECO:0000313" key="3">
    <source>
        <dbReference type="EMBL" id="KAL1509646.1"/>
    </source>
</evidence>
<keyword evidence="4" id="KW-1185">Reference proteome</keyword>
<feature type="region of interest" description="Disordered" evidence="1">
    <location>
        <begin position="797"/>
        <end position="837"/>
    </location>
</feature>
<dbReference type="InterPro" id="IPR002557">
    <property type="entry name" value="Chitin-bd_dom"/>
</dbReference>
<feature type="region of interest" description="Disordered" evidence="1">
    <location>
        <begin position="954"/>
        <end position="987"/>
    </location>
</feature>
<protein>
    <recommendedName>
        <fullName evidence="2">Chitin-binding type-2 domain-containing protein</fullName>
    </recommendedName>
</protein>
<feature type="region of interest" description="Disordered" evidence="1">
    <location>
        <begin position="148"/>
        <end position="193"/>
    </location>
</feature>
<dbReference type="SUPFAM" id="SSF57625">
    <property type="entry name" value="Invertebrate chitin-binding proteins"/>
    <property type="match status" value="1"/>
</dbReference>
<reference evidence="3 4" key="1">
    <citation type="submission" date="2024-05" db="EMBL/GenBank/DDBJ databases">
        <title>Genetic variation in Jamaican populations of the coffee berry borer (Hypothenemus hampei).</title>
        <authorList>
            <person name="Errbii M."/>
            <person name="Myrie A."/>
        </authorList>
    </citation>
    <scope>NUCLEOTIDE SEQUENCE [LARGE SCALE GENOMIC DNA]</scope>
    <source>
        <strain evidence="3">JA-Hopewell-2020-01-JO</strain>
        <tissue evidence="3">Whole body</tissue>
    </source>
</reference>
<dbReference type="Pfam" id="PF01607">
    <property type="entry name" value="CBM_14"/>
    <property type="match status" value="1"/>
</dbReference>
<name>A0ABD1F324_HYPHA</name>
<accession>A0ABD1F324</accession>
<evidence type="ECO:0000259" key="2">
    <source>
        <dbReference type="PROSITE" id="PS50940"/>
    </source>
</evidence>
<evidence type="ECO:0000256" key="1">
    <source>
        <dbReference type="SAM" id="MobiDB-lite"/>
    </source>
</evidence>
<dbReference type="Proteomes" id="UP001566132">
    <property type="component" value="Unassembled WGS sequence"/>
</dbReference>
<feature type="region of interest" description="Disordered" evidence="1">
    <location>
        <begin position="725"/>
        <end position="744"/>
    </location>
</feature>
<feature type="compositionally biased region" description="Basic and acidic residues" evidence="1">
    <location>
        <begin position="975"/>
        <end position="984"/>
    </location>
</feature>
<dbReference type="InterPro" id="IPR052976">
    <property type="entry name" value="Scoloptoxin-like"/>
</dbReference>
<dbReference type="PANTHER" id="PTHR22933">
    <property type="entry name" value="FI18007P1-RELATED"/>
    <property type="match status" value="1"/>
</dbReference>
<feature type="compositionally biased region" description="Low complexity" evidence="1">
    <location>
        <begin position="725"/>
        <end position="743"/>
    </location>
</feature>
<dbReference type="EMBL" id="JBDJPC010000003">
    <property type="protein sequence ID" value="KAL1509646.1"/>
    <property type="molecule type" value="Genomic_DNA"/>
</dbReference>
<gene>
    <name evidence="3" type="ORF">ABEB36_004352</name>
</gene>
<dbReference type="PROSITE" id="PS50940">
    <property type="entry name" value="CHIT_BIND_II"/>
    <property type="match status" value="1"/>
</dbReference>
<comment type="caution">
    <text evidence="3">The sequence shown here is derived from an EMBL/GenBank/DDBJ whole genome shotgun (WGS) entry which is preliminary data.</text>
</comment>
<organism evidence="3 4">
    <name type="scientific">Hypothenemus hampei</name>
    <name type="common">Coffee berry borer</name>
    <dbReference type="NCBI Taxonomy" id="57062"/>
    <lineage>
        <taxon>Eukaryota</taxon>
        <taxon>Metazoa</taxon>
        <taxon>Ecdysozoa</taxon>
        <taxon>Arthropoda</taxon>
        <taxon>Hexapoda</taxon>
        <taxon>Insecta</taxon>
        <taxon>Pterygota</taxon>
        <taxon>Neoptera</taxon>
        <taxon>Endopterygota</taxon>
        <taxon>Coleoptera</taxon>
        <taxon>Polyphaga</taxon>
        <taxon>Cucujiformia</taxon>
        <taxon>Curculionidae</taxon>
        <taxon>Scolytinae</taxon>
        <taxon>Hypothenemus</taxon>
    </lineage>
</organism>
<dbReference type="InterPro" id="IPR036508">
    <property type="entry name" value="Chitin-bd_dom_sf"/>
</dbReference>
<dbReference type="PANTHER" id="PTHR22933:SF42">
    <property type="entry name" value="FI18455P1-RELATED"/>
    <property type="match status" value="1"/>
</dbReference>
<feature type="compositionally biased region" description="Polar residues" evidence="1">
    <location>
        <begin position="821"/>
        <end position="837"/>
    </location>
</feature>
<feature type="domain" description="Chitin-binding type-2" evidence="2">
    <location>
        <begin position="73"/>
        <end position="130"/>
    </location>
</feature>
<feature type="compositionally biased region" description="Low complexity" evidence="1">
    <location>
        <begin position="954"/>
        <end position="967"/>
    </location>
</feature>
<feature type="region of interest" description="Disordered" evidence="1">
    <location>
        <begin position="210"/>
        <end position="278"/>
    </location>
</feature>
<sequence length="1329" mass="148361">MERYHILKLGLAITFYAAYCIRPMLVYCLEGDNDLDNISNNANSQLDFFQYFQGVDGRPGLDFPVYAYIPRTAFSCKGIDSGYYADLETDCQVFHICDEGRKISFLCPNGTIFQQAELICEWWNKVNCSNSPNLYEESAERLQNDLARRKAARRVSSGNHGAIMRMEERSSVRASQNGKDYPINRQKTNGIPQNNDIEQQIEESNNRHLANAQKNQKQTQQQPSYSTHRYNDDNSTRTQKSRSKQTKKDIDNETGNHFNTNYDRSVTRHSKKVEHNGEKEVSNFPIKNNQQKSNTFKEYHVLFGATSDDFPPATENSKTNLKASNNYQIGFNNNAKSQSIETSTLKNNNGDTSKVAVGTTTTVASRKTTKPAYGTTIKERYKSFDARPQQKLLAVNNPRGNVKFGANSNKIPITTYSPPTKFSHEEKYDLPPFPKHKSEQSERDNIPGQIKVNVIQSSNLEESQVPQESSSFVKNSLNSISDDFSKSSPYPNHRSTYSDIKKIPFHLEAPKIPSISSITPHLVTTQPINNGKPFVGSRIGTTVYPNQPTTQSKYTYLPTSTASSKPTIIFGVIRHSSTTESPPIEPPFVDSKKTKEIFNIGNTDKTLPPISSSTQVTNKTPSEIFNVGQTDANLNANVISNIPDTTVLPLNINIPDEGSLNVGQNNDNKQPVNEPPFVKKTIPLLYSQQNSTEKPPVTVYGTYSSSNYRYSVFPKNTPYSPTVPTVTKVSSNKNSVSSTTAKSPKVLGPEIPIRFEKGQDKVKILLSKNIGSSRRPINNIHSRQKVGAVFHVQDVDPLSSTSTEPSYPKSKTERPRPFAKSQPSNEAYTTNNEESHSTIFPSYHISSARPFRISETTTPTSFETTQTTPISNVFDNVDNMIGVLQEIANYNGNEPGLVIPPSVSPQTLHSLAQYFANELQHNTGKEVLEPESKDKLTTLLTSMTVHGYNRLFKSGSETSTGNGTTTGDEVTTISSERDENKDSATTEEIDLLSTTSLPELRELARNFSLALSSYLNDPDNFRKTLESLRPTEPPPLDGNDNVESGTTEDELLNFSDADLKPSTPSAPTATWGYILAPETNKGTQDDVKNSLNPDLNTADSQSFVPRFNNLNVDDNHWTSSPQATKLWQKALVVNPVVVNDEFETTPPNLHLSQELSEDAVSTDVSLETTAPHTEITYDLRELPPISLNSTQVHGILIDFMNHTKYNQSNRLNRILRKLNTSEEEFLNRMKEIESNPLTKRLILLLISECGANVTQELGAAASTHQQNVISDIENGNKKRNSSKVEEQISENHTLRELIHPRLNDEEEDTRALQLLNSLYSIASKFGKKR</sequence>
<feature type="region of interest" description="Disordered" evidence="1">
    <location>
        <begin position="1024"/>
        <end position="1046"/>
    </location>
</feature>
<dbReference type="SMART" id="SM00494">
    <property type="entry name" value="ChtBD2"/>
    <property type="match status" value="1"/>
</dbReference>
<dbReference type="Gene3D" id="2.170.140.10">
    <property type="entry name" value="Chitin binding domain"/>
    <property type="match status" value="1"/>
</dbReference>
<evidence type="ECO:0000313" key="4">
    <source>
        <dbReference type="Proteomes" id="UP001566132"/>
    </source>
</evidence>